<keyword evidence="3" id="KW-1185">Reference proteome</keyword>
<organism evidence="2 3">
    <name type="scientific">Jiangella anatolica</name>
    <dbReference type="NCBI Taxonomy" id="2670374"/>
    <lineage>
        <taxon>Bacteria</taxon>
        <taxon>Bacillati</taxon>
        <taxon>Actinomycetota</taxon>
        <taxon>Actinomycetes</taxon>
        <taxon>Jiangellales</taxon>
        <taxon>Jiangellaceae</taxon>
        <taxon>Jiangella</taxon>
    </lineage>
</organism>
<dbReference type="InterPro" id="IPR000653">
    <property type="entry name" value="DegT/StrS_aminotransferase"/>
</dbReference>
<dbReference type="InterPro" id="IPR015421">
    <property type="entry name" value="PyrdxlP-dep_Trfase_major"/>
</dbReference>
<dbReference type="SUPFAM" id="SSF53383">
    <property type="entry name" value="PLP-dependent transferases"/>
    <property type="match status" value="1"/>
</dbReference>
<dbReference type="RefSeq" id="WP_111256046.1">
    <property type="nucleotide sequence ID" value="NZ_POTW01000044.1"/>
</dbReference>
<proteinExistence type="inferred from homology"/>
<dbReference type="InterPro" id="IPR015422">
    <property type="entry name" value="PyrdxlP-dep_Trfase_small"/>
</dbReference>
<evidence type="ECO:0000256" key="1">
    <source>
        <dbReference type="RuleBase" id="RU004508"/>
    </source>
</evidence>
<dbReference type="Gene3D" id="3.40.640.10">
    <property type="entry name" value="Type I PLP-dependent aspartate aminotransferase-like (Major domain)"/>
    <property type="match status" value="1"/>
</dbReference>
<dbReference type="Gene3D" id="3.90.1150.10">
    <property type="entry name" value="Aspartate Aminotransferase, domain 1"/>
    <property type="match status" value="1"/>
</dbReference>
<dbReference type="EMBL" id="POTW01000044">
    <property type="protein sequence ID" value="PZF82117.1"/>
    <property type="molecule type" value="Genomic_DNA"/>
</dbReference>
<comment type="caution">
    <text evidence="2">The sequence shown here is derived from an EMBL/GenBank/DDBJ whole genome shotgun (WGS) entry which is preliminary data.</text>
</comment>
<sequence>MSAVARPAVLGGDPVITPATDPVWPDTGAVETAILAEVTDGGQWVGYANHPAKWRAVLEQVVADTTGYRYGVGQPNGTLAIASGLRAQLLVRGGAWAQGRDQVLVADLTHASAHHGVTLGVAAQMGRAPRIVPIPAKLDATMDEEVVAAYLAEHAGRVLAVVPATMYGNFGAIDRFAELGGQYDVIVHHDNALGGAARYDGPGALTASLSGQGGGKAAPSCEGGLTLTSDPELAALLRADTDCGTGPGRLDPIPFAEVPRMMAGNQRMGEQPAALLLVQWLRALHARLRMRENRRLIRELITDPGLFPVPVLWNPPPDAEYPPFFSLYLSCTDALESELGLTPKDLRVTLAAEGVWAEAGFTPTHRDPAWQHWADGVPLSYEMSARVVERAVFVHTKFLRDPRFPDVVAEILRRVVAHRDRLRGIGEDRPEPVW</sequence>
<reference evidence="2 3" key="1">
    <citation type="submission" date="2018-01" db="EMBL/GenBank/DDBJ databases">
        <title>Draft genome sequence of Jiangella sp. GTF31.</title>
        <authorList>
            <person name="Sahin N."/>
            <person name="Ay H."/>
            <person name="Saygin H."/>
        </authorList>
    </citation>
    <scope>NUCLEOTIDE SEQUENCE [LARGE SCALE GENOMIC DNA]</scope>
    <source>
        <strain evidence="2 3">GTF31</strain>
    </source>
</reference>
<evidence type="ECO:0000313" key="2">
    <source>
        <dbReference type="EMBL" id="PZF82117.1"/>
    </source>
</evidence>
<dbReference type="InterPro" id="IPR015424">
    <property type="entry name" value="PyrdxlP-dep_Trfase"/>
</dbReference>
<keyword evidence="1" id="KW-0663">Pyridoxal phosphate</keyword>
<accession>A0A2W2C2E9</accession>
<evidence type="ECO:0008006" key="4">
    <source>
        <dbReference type="Google" id="ProtNLM"/>
    </source>
</evidence>
<evidence type="ECO:0000313" key="3">
    <source>
        <dbReference type="Proteomes" id="UP000248764"/>
    </source>
</evidence>
<comment type="similarity">
    <text evidence="1">Belongs to the DegT/DnrJ/EryC1 family.</text>
</comment>
<dbReference type="AlphaFoldDB" id="A0A2W2C2E9"/>
<dbReference type="Pfam" id="PF01041">
    <property type="entry name" value="DegT_DnrJ_EryC1"/>
    <property type="match status" value="1"/>
</dbReference>
<name>A0A2W2C2E9_9ACTN</name>
<gene>
    <name evidence="2" type="ORF">C1I92_18070</name>
</gene>
<dbReference type="Proteomes" id="UP000248764">
    <property type="component" value="Unassembled WGS sequence"/>
</dbReference>
<protein>
    <recommendedName>
        <fullName evidence="4">dTDP-4-amino-4,6-dideoxygalactose transaminase</fullName>
    </recommendedName>
</protein>